<dbReference type="SUPFAM" id="SSF53822">
    <property type="entry name" value="Periplasmic binding protein-like I"/>
    <property type="match status" value="1"/>
</dbReference>
<dbReference type="PANTHER" id="PTHR47235:SF1">
    <property type="entry name" value="BLR6548 PROTEIN"/>
    <property type="match status" value="1"/>
</dbReference>
<evidence type="ECO:0000256" key="5">
    <source>
        <dbReference type="SAM" id="SignalP"/>
    </source>
</evidence>
<dbReference type="OrthoDB" id="9777352at2"/>
<proteinExistence type="inferred from homology"/>
<dbReference type="PANTHER" id="PTHR47235">
    <property type="entry name" value="BLR6548 PROTEIN"/>
    <property type="match status" value="1"/>
</dbReference>
<feature type="chain" id="PRO_5020945042" evidence="5">
    <location>
        <begin position="23"/>
        <end position="373"/>
    </location>
</feature>
<keyword evidence="8" id="KW-1185">Reference proteome</keyword>
<dbReference type="InterPro" id="IPR000709">
    <property type="entry name" value="Leu_Ile_Val-bd"/>
</dbReference>
<evidence type="ECO:0000313" key="8">
    <source>
        <dbReference type="Proteomes" id="UP000295357"/>
    </source>
</evidence>
<dbReference type="EMBL" id="SNXE01000003">
    <property type="protein sequence ID" value="TDP11461.1"/>
    <property type="molecule type" value="Genomic_DNA"/>
</dbReference>
<evidence type="ECO:0000256" key="1">
    <source>
        <dbReference type="ARBA" id="ARBA00010062"/>
    </source>
</evidence>
<comment type="similarity">
    <text evidence="1">Belongs to the leucine-binding protein family.</text>
</comment>
<comment type="caution">
    <text evidence="7">The sequence shown here is derived from an EMBL/GenBank/DDBJ whole genome shotgun (WGS) entry which is preliminary data.</text>
</comment>
<sequence>MRRRQSLSALASLALAPLWARAQERRRIVLGQSCPLTGPAAQLGLQMQAGAKLFFDGVNAAGGINGLPIELQTLDDGYEPDRCKANTEKFIAEDVLALFGYVGTPTALAALPLVNQHRLPFFAPLTGAEALREPVNRWVFHLRASYGDETALIVKQMTQLGLNKIAVFHQNDAYGRAGLDGVQKALLARKLAPQGVATVERNSVNVAAAVKTLVAAQPDGIVLVSAYKSCAAFIREARKAGYGGVFYNVSFVGTQALLDELGKEASGVVVSQVMPYPFGTATGVVAEYQAALQRAGGTLKPNYTSIEGYLAAKVLCEGLRRMAKPSRDGLVNALESMGNYNAGGFSVRFAPGRREASSFVELSMLTGDGKVRR</sequence>
<dbReference type="Proteomes" id="UP000295357">
    <property type="component" value="Unassembled WGS sequence"/>
</dbReference>
<dbReference type="Gene3D" id="3.40.50.2300">
    <property type="match status" value="2"/>
</dbReference>
<dbReference type="RefSeq" id="WP_133603353.1">
    <property type="nucleotide sequence ID" value="NZ_JAUFPJ010000006.1"/>
</dbReference>
<protein>
    <submittedName>
        <fullName evidence="7">Amino acid/amide ABC transporter substrate-binding protein (HAAT family)</fullName>
    </submittedName>
</protein>
<evidence type="ECO:0000259" key="6">
    <source>
        <dbReference type="Pfam" id="PF13458"/>
    </source>
</evidence>
<feature type="domain" description="Leucine-binding protein" evidence="6">
    <location>
        <begin position="28"/>
        <end position="349"/>
    </location>
</feature>
<name>A0A4R6NAC5_9BURK</name>
<dbReference type="Pfam" id="PF13458">
    <property type="entry name" value="Peripla_BP_6"/>
    <property type="match status" value="1"/>
</dbReference>
<accession>A0A4R6NAC5</accession>
<evidence type="ECO:0000313" key="7">
    <source>
        <dbReference type="EMBL" id="TDP11461.1"/>
    </source>
</evidence>
<evidence type="ECO:0000256" key="4">
    <source>
        <dbReference type="ARBA" id="ARBA00022970"/>
    </source>
</evidence>
<dbReference type="GO" id="GO:0006865">
    <property type="term" value="P:amino acid transport"/>
    <property type="evidence" value="ECO:0007669"/>
    <property type="project" value="UniProtKB-KW"/>
</dbReference>
<gene>
    <name evidence="7" type="ORF">DFR39_103392</name>
</gene>
<reference evidence="7 8" key="1">
    <citation type="submission" date="2019-03" db="EMBL/GenBank/DDBJ databases">
        <title>Genomic Encyclopedia of Type Strains, Phase IV (KMG-IV): sequencing the most valuable type-strain genomes for metagenomic binning, comparative biology and taxonomic classification.</title>
        <authorList>
            <person name="Goeker M."/>
        </authorList>
    </citation>
    <scope>NUCLEOTIDE SEQUENCE [LARGE SCALE GENOMIC DNA]</scope>
    <source>
        <strain evidence="7 8">DSM 25082</strain>
    </source>
</reference>
<evidence type="ECO:0000256" key="3">
    <source>
        <dbReference type="ARBA" id="ARBA00022729"/>
    </source>
</evidence>
<organism evidence="7 8">
    <name type="scientific">Roseateles asaccharophilus</name>
    <dbReference type="NCBI Taxonomy" id="582607"/>
    <lineage>
        <taxon>Bacteria</taxon>
        <taxon>Pseudomonadati</taxon>
        <taxon>Pseudomonadota</taxon>
        <taxon>Betaproteobacteria</taxon>
        <taxon>Burkholderiales</taxon>
        <taxon>Sphaerotilaceae</taxon>
        <taxon>Roseateles</taxon>
    </lineage>
</organism>
<dbReference type="AlphaFoldDB" id="A0A4R6NAC5"/>
<dbReference type="CDD" id="cd06326">
    <property type="entry name" value="PBP1_ABC_ligand_binding-like"/>
    <property type="match status" value="1"/>
</dbReference>
<keyword evidence="4" id="KW-0029">Amino-acid transport</keyword>
<evidence type="ECO:0000256" key="2">
    <source>
        <dbReference type="ARBA" id="ARBA00022448"/>
    </source>
</evidence>
<keyword evidence="2" id="KW-0813">Transport</keyword>
<dbReference type="PRINTS" id="PR00337">
    <property type="entry name" value="LEUILEVALBP"/>
</dbReference>
<dbReference type="InterPro" id="IPR028081">
    <property type="entry name" value="Leu-bd"/>
</dbReference>
<keyword evidence="3 5" id="KW-0732">Signal</keyword>
<feature type="signal peptide" evidence="5">
    <location>
        <begin position="1"/>
        <end position="22"/>
    </location>
</feature>
<dbReference type="InterPro" id="IPR028082">
    <property type="entry name" value="Peripla_BP_I"/>
</dbReference>